<evidence type="ECO:0000256" key="2">
    <source>
        <dbReference type="ARBA" id="ARBA00022692"/>
    </source>
</evidence>
<dbReference type="PANTHER" id="PTHR43243:SF11">
    <property type="entry name" value="AMINO ACID PERMEASE_ SLC12A DOMAIN-CONTAINING PROTEIN"/>
    <property type="match status" value="1"/>
</dbReference>
<feature type="transmembrane region" description="Helical" evidence="5">
    <location>
        <begin position="111"/>
        <end position="130"/>
    </location>
</feature>
<dbReference type="STRING" id="431595.K3XAH6"/>
<dbReference type="PANTHER" id="PTHR43243">
    <property type="entry name" value="INNER MEMBRANE TRANSPORTER YGJI-RELATED"/>
    <property type="match status" value="1"/>
</dbReference>
<evidence type="ECO:0000313" key="7">
    <source>
        <dbReference type="Proteomes" id="UP000019132"/>
    </source>
</evidence>
<proteinExistence type="predicted"/>
<dbReference type="VEuPathDB" id="FungiDB:PYU1_G014190"/>
<evidence type="ECO:0000313" key="6">
    <source>
        <dbReference type="EnsemblProtists" id="PYU1_T014225"/>
    </source>
</evidence>
<name>K3XAH6_GLOUD</name>
<evidence type="ECO:0000256" key="1">
    <source>
        <dbReference type="ARBA" id="ARBA00004141"/>
    </source>
</evidence>
<dbReference type="eggNOG" id="ENOG502QT3M">
    <property type="taxonomic scope" value="Eukaryota"/>
</dbReference>
<dbReference type="GO" id="GO:0015171">
    <property type="term" value="F:amino acid transmembrane transporter activity"/>
    <property type="evidence" value="ECO:0007669"/>
    <property type="project" value="TreeGrafter"/>
</dbReference>
<feature type="transmembrane region" description="Helical" evidence="5">
    <location>
        <begin position="460"/>
        <end position="481"/>
    </location>
</feature>
<dbReference type="HOGENOM" id="CLU_012451_1_0_1"/>
<feature type="transmembrane region" description="Helical" evidence="5">
    <location>
        <begin position="353"/>
        <end position="378"/>
    </location>
</feature>
<evidence type="ECO:0000256" key="4">
    <source>
        <dbReference type="ARBA" id="ARBA00023136"/>
    </source>
</evidence>
<feature type="transmembrane region" description="Helical" evidence="5">
    <location>
        <begin position="155"/>
        <end position="178"/>
    </location>
</feature>
<reference evidence="6" key="3">
    <citation type="submission" date="2015-02" db="UniProtKB">
        <authorList>
            <consortium name="EnsemblProtists"/>
        </authorList>
    </citation>
    <scope>IDENTIFICATION</scope>
    <source>
        <strain evidence="6">DAOM BR144</strain>
    </source>
</reference>
<keyword evidence="4 5" id="KW-0472">Membrane</keyword>
<keyword evidence="3 5" id="KW-1133">Transmembrane helix</keyword>
<dbReference type="InterPro" id="IPR002293">
    <property type="entry name" value="AA/rel_permease1"/>
</dbReference>
<dbReference type="OMA" id="SFRFIYE"/>
<feature type="transmembrane region" description="Helical" evidence="5">
    <location>
        <begin position="487"/>
        <end position="511"/>
    </location>
</feature>
<dbReference type="EnsemblProtists" id="PYU1_T014225">
    <property type="protein sequence ID" value="PYU1_T014225"/>
    <property type="gene ID" value="PYU1_G014195"/>
</dbReference>
<keyword evidence="2 5" id="KW-0812">Transmembrane</keyword>
<evidence type="ECO:0000256" key="5">
    <source>
        <dbReference type="SAM" id="Phobius"/>
    </source>
</evidence>
<feature type="transmembrane region" description="Helical" evidence="5">
    <location>
        <begin position="219"/>
        <end position="239"/>
    </location>
</feature>
<feature type="transmembrane region" description="Helical" evidence="5">
    <location>
        <begin position="399"/>
        <end position="419"/>
    </location>
</feature>
<reference evidence="7" key="1">
    <citation type="journal article" date="2010" name="Genome Biol.">
        <title>Genome sequence of the necrotrophic plant pathogen Pythium ultimum reveals original pathogenicity mechanisms and effector repertoire.</title>
        <authorList>
            <person name="Levesque C.A."/>
            <person name="Brouwer H."/>
            <person name="Cano L."/>
            <person name="Hamilton J.P."/>
            <person name="Holt C."/>
            <person name="Huitema E."/>
            <person name="Raffaele S."/>
            <person name="Robideau G.P."/>
            <person name="Thines M."/>
            <person name="Win J."/>
            <person name="Zerillo M.M."/>
            <person name="Beakes G.W."/>
            <person name="Boore J.L."/>
            <person name="Busam D."/>
            <person name="Dumas B."/>
            <person name="Ferriera S."/>
            <person name="Fuerstenberg S.I."/>
            <person name="Gachon C.M."/>
            <person name="Gaulin E."/>
            <person name="Govers F."/>
            <person name="Grenville-Briggs L."/>
            <person name="Horner N."/>
            <person name="Hostetler J."/>
            <person name="Jiang R.H."/>
            <person name="Johnson J."/>
            <person name="Krajaejun T."/>
            <person name="Lin H."/>
            <person name="Meijer H.J."/>
            <person name="Moore B."/>
            <person name="Morris P."/>
            <person name="Phuntmart V."/>
            <person name="Puiu D."/>
            <person name="Shetty J."/>
            <person name="Stajich J.E."/>
            <person name="Tripathy S."/>
            <person name="Wawra S."/>
            <person name="van West P."/>
            <person name="Whitty B.R."/>
            <person name="Coutinho P.M."/>
            <person name="Henrissat B."/>
            <person name="Martin F."/>
            <person name="Thomas P.D."/>
            <person name="Tyler B.M."/>
            <person name="De Vries R.P."/>
            <person name="Kamoun S."/>
            <person name="Yandell M."/>
            <person name="Tisserat N."/>
            <person name="Buell C.R."/>
        </authorList>
    </citation>
    <scope>NUCLEOTIDE SEQUENCE</scope>
    <source>
        <strain evidence="7">DAOM:BR144</strain>
    </source>
</reference>
<evidence type="ECO:0008006" key="8">
    <source>
        <dbReference type="Google" id="ProtNLM"/>
    </source>
</evidence>
<dbReference type="EMBL" id="GL376600">
    <property type="status" value="NOT_ANNOTATED_CDS"/>
    <property type="molecule type" value="Genomic_DNA"/>
</dbReference>
<dbReference type="Gene3D" id="1.20.1740.10">
    <property type="entry name" value="Amino acid/polyamine transporter I"/>
    <property type="match status" value="1"/>
</dbReference>
<comment type="subcellular location">
    <subcellularLocation>
        <location evidence="1">Membrane</location>
        <topology evidence="1">Multi-pass membrane protein</topology>
    </subcellularLocation>
</comment>
<reference evidence="7" key="2">
    <citation type="submission" date="2010-04" db="EMBL/GenBank/DDBJ databases">
        <authorList>
            <person name="Buell R."/>
            <person name="Hamilton J."/>
            <person name="Hostetler J."/>
        </authorList>
    </citation>
    <scope>NUCLEOTIDE SEQUENCE [LARGE SCALE GENOMIC DNA]</scope>
    <source>
        <strain evidence="7">DAOM:BR144</strain>
    </source>
</reference>
<feature type="transmembrane region" description="Helical" evidence="5">
    <location>
        <begin position="267"/>
        <end position="286"/>
    </location>
</feature>
<feature type="transmembrane region" description="Helical" evidence="5">
    <location>
        <begin position="425"/>
        <end position="448"/>
    </location>
</feature>
<feature type="transmembrane region" description="Helical" evidence="5">
    <location>
        <begin position="307"/>
        <end position="333"/>
    </location>
</feature>
<protein>
    <recommendedName>
        <fullName evidence="8">Amino acid permease/ SLC12A domain-containing protein</fullName>
    </recommendedName>
</protein>
<dbReference type="AlphaFoldDB" id="K3XAH6"/>
<keyword evidence="7" id="KW-1185">Reference proteome</keyword>
<dbReference type="Proteomes" id="UP000019132">
    <property type="component" value="Unassembled WGS sequence"/>
</dbReference>
<dbReference type="EnsemblProtists" id="PYU1_T014220">
    <property type="protein sequence ID" value="PYU1_T014220"/>
    <property type="gene ID" value="PYU1_G014190"/>
</dbReference>
<accession>K3XAH6</accession>
<feature type="transmembrane region" description="Helical" evidence="5">
    <location>
        <begin position="190"/>
        <end position="207"/>
    </location>
</feature>
<evidence type="ECO:0000256" key="3">
    <source>
        <dbReference type="ARBA" id="ARBA00022989"/>
    </source>
</evidence>
<organism evidence="6 7">
    <name type="scientific">Globisporangium ultimum (strain ATCC 200006 / CBS 805.95 / DAOM BR144)</name>
    <name type="common">Pythium ultimum</name>
    <dbReference type="NCBI Taxonomy" id="431595"/>
    <lineage>
        <taxon>Eukaryota</taxon>
        <taxon>Sar</taxon>
        <taxon>Stramenopiles</taxon>
        <taxon>Oomycota</taxon>
        <taxon>Peronosporomycetes</taxon>
        <taxon>Pythiales</taxon>
        <taxon>Pythiaceae</taxon>
        <taxon>Globisporangium</taxon>
    </lineage>
</organism>
<dbReference type="Pfam" id="PF13520">
    <property type="entry name" value="AA_permease_2"/>
    <property type="match status" value="1"/>
</dbReference>
<sequence length="702" mass="76385">MASTNGSPTPKYYADLATPALASSSPKLRQRMIQVEVAEPVAPRGPIWTYPGMGSSEDVTVPDDELQAIRESLAQPKHQLSQWPSTAICGNDILSSVLYSSGLVAVKAGKLMPIPLILVSIVLYFFRFIYEEVVTAIPLNGGSYNVLLNTTSKRFAAFGAALGIISYLATGVVSGTSAINYLKTQIDMSVVPWTIGLLFAFAVLNLIGISESAVVATGIFFFHVLTLSVLSVVCLVYTIQHPSIFSDNMHTSLPEVDFAGRTIDSNVFAAIFFGFGAALLGITGFESSAQFVEQQQPGVFRKTLRNMWAFVTLFNTVLSFMALGVLPLSEIITKKDTVLAEMGRVAGGRWLELWVVIDAAIVLSGAVLTSYVGITGLVRRLAFDRVLPAFLMKQNKWRGTNHNIILSYFVLASSLVLLLNADTSILSGVYSYAFLGLMALFAFGCMVLKAKRSEIPRDVFAPWWTCIMGFLLVFVGILAILLGDPKILMYFAIYLIVVGFVMAVMMARVEILRVALVVMKRFFPSRSTSESADSTADGASSSPLPLTAGLTYHRTGARGGRTITKAIMNIKVAPIIYFCKHADMTIINKAILYVRKNELTHNLRIVHVFDDELNVDDGGESGGRASVHAAALLEFQNIVALFDTIYPKLKIDFISVKGAFEPAVVQWISKSMDVPINMMFIAQPGDKAVHQVATLGVRVITG</sequence>
<dbReference type="GO" id="GO:0016020">
    <property type="term" value="C:membrane"/>
    <property type="evidence" value="ECO:0007669"/>
    <property type="project" value="UniProtKB-SubCell"/>
</dbReference>
<dbReference type="InParanoid" id="K3XAH6"/>
<dbReference type="VEuPathDB" id="FungiDB:PYU1_G014195"/>